<feature type="region of interest" description="Disordered" evidence="1">
    <location>
        <begin position="643"/>
        <end position="669"/>
    </location>
</feature>
<evidence type="ECO:0000313" key="2">
    <source>
        <dbReference type="EMBL" id="KAK0615586.1"/>
    </source>
</evidence>
<feature type="compositionally biased region" description="Polar residues" evidence="1">
    <location>
        <begin position="581"/>
        <end position="597"/>
    </location>
</feature>
<feature type="compositionally biased region" description="Polar residues" evidence="1">
    <location>
        <begin position="304"/>
        <end position="321"/>
    </location>
</feature>
<feature type="compositionally biased region" description="Basic and acidic residues" evidence="1">
    <location>
        <begin position="10"/>
        <end position="25"/>
    </location>
</feature>
<feature type="region of interest" description="Disordered" evidence="1">
    <location>
        <begin position="690"/>
        <end position="829"/>
    </location>
</feature>
<protein>
    <submittedName>
        <fullName evidence="2">Uncharacterized protein</fullName>
    </submittedName>
</protein>
<feature type="compositionally biased region" description="Low complexity" evidence="1">
    <location>
        <begin position="244"/>
        <end position="262"/>
    </location>
</feature>
<feature type="compositionally biased region" description="Polar residues" evidence="1">
    <location>
        <begin position="760"/>
        <end position="775"/>
    </location>
</feature>
<feature type="compositionally biased region" description="Polar residues" evidence="1">
    <location>
        <begin position="477"/>
        <end position="505"/>
    </location>
</feature>
<feature type="compositionally biased region" description="Low complexity" evidence="1">
    <location>
        <begin position="1033"/>
        <end position="1044"/>
    </location>
</feature>
<organism evidence="2 3">
    <name type="scientific">Bombardia bombarda</name>
    <dbReference type="NCBI Taxonomy" id="252184"/>
    <lineage>
        <taxon>Eukaryota</taxon>
        <taxon>Fungi</taxon>
        <taxon>Dikarya</taxon>
        <taxon>Ascomycota</taxon>
        <taxon>Pezizomycotina</taxon>
        <taxon>Sordariomycetes</taxon>
        <taxon>Sordariomycetidae</taxon>
        <taxon>Sordariales</taxon>
        <taxon>Lasiosphaeriaceae</taxon>
        <taxon>Bombardia</taxon>
    </lineage>
</organism>
<accession>A0AA39WHP6</accession>
<feature type="compositionally biased region" description="Polar residues" evidence="1">
    <location>
        <begin position="263"/>
        <end position="277"/>
    </location>
</feature>
<dbReference type="AlphaFoldDB" id="A0AA39WHP6"/>
<proteinExistence type="predicted"/>
<feature type="compositionally biased region" description="Low complexity" evidence="1">
    <location>
        <begin position="278"/>
        <end position="289"/>
    </location>
</feature>
<feature type="region of interest" description="Disordered" evidence="1">
    <location>
        <begin position="841"/>
        <end position="1162"/>
    </location>
</feature>
<feature type="region of interest" description="Disordered" evidence="1">
    <location>
        <begin position="392"/>
        <end position="415"/>
    </location>
</feature>
<name>A0AA39WHP6_9PEZI</name>
<evidence type="ECO:0000313" key="3">
    <source>
        <dbReference type="Proteomes" id="UP001174934"/>
    </source>
</evidence>
<feature type="compositionally biased region" description="Basic and acidic residues" evidence="1">
    <location>
        <begin position="544"/>
        <end position="559"/>
    </location>
</feature>
<gene>
    <name evidence="2" type="ORF">B0T17DRAFT_644585</name>
</gene>
<feature type="compositionally biased region" description="Basic and acidic residues" evidence="1">
    <location>
        <begin position="201"/>
        <end position="210"/>
    </location>
</feature>
<feature type="compositionally biased region" description="Basic and acidic residues" evidence="1">
    <location>
        <begin position="783"/>
        <end position="800"/>
    </location>
</feature>
<feature type="compositionally biased region" description="Polar residues" evidence="1">
    <location>
        <begin position="841"/>
        <end position="853"/>
    </location>
</feature>
<dbReference type="EMBL" id="JAULSR010000006">
    <property type="protein sequence ID" value="KAK0615586.1"/>
    <property type="molecule type" value="Genomic_DNA"/>
</dbReference>
<dbReference type="Proteomes" id="UP001174934">
    <property type="component" value="Unassembled WGS sequence"/>
</dbReference>
<feature type="compositionally biased region" description="Basic and acidic residues" evidence="1">
    <location>
        <begin position="912"/>
        <end position="923"/>
    </location>
</feature>
<feature type="region of interest" description="Disordered" evidence="1">
    <location>
        <begin position="131"/>
        <end position="185"/>
    </location>
</feature>
<feature type="compositionally biased region" description="Low complexity" evidence="1">
    <location>
        <begin position="530"/>
        <end position="543"/>
    </location>
</feature>
<feature type="region of interest" description="Disordered" evidence="1">
    <location>
        <begin position="1"/>
        <end position="49"/>
    </location>
</feature>
<keyword evidence="3" id="KW-1185">Reference proteome</keyword>
<feature type="compositionally biased region" description="Polar residues" evidence="1">
    <location>
        <begin position="933"/>
        <end position="945"/>
    </location>
</feature>
<evidence type="ECO:0000256" key="1">
    <source>
        <dbReference type="SAM" id="MobiDB-lite"/>
    </source>
</evidence>
<feature type="compositionally biased region" description="Acidic residues" evidence="1">
    <location>
        <begin position="211"/>
        <end position="224"/>
    </location>
</feature>
<sequence>MNRFRTKKRAKDDAPANRTSEDSEHSSLPSFKGFRRGKKTQNEEPKKEIDLAAALPSNDDFRTSLLMTNLSARFSMLREQDDPNTKIGKASDDSVLYPKRQSRLPDFGFGGVGLSDIAEVESIKAAPFMRNGSFASDDTESTKGASVMNRAKPTEGNNLFGGRQKIYKIPAGPSSKNQAGGMSGRALYDDDVAMSSFQRWRQAERERALEEEAAASMEAEDEADQTARSESPPPVGYNRKRETSSTTSSASAIARNSTAATSFTSQPTASVKDWQSVSTAPTSAASTPALERNVTRTRRLYEQGLTQEMQEQQSSALSRIDTLSRQRILGNRTPDHRPNSPSPTANAFLERSISEKRTMLTKASAPNLRTVNTPTTGSSGGMTNLGIRVPAQADTSPSFGGSPPLSPPISETGDQHVLSIQPNDVGKATAMGVFQKPSQPYDESKYAQRQIQLQQGRETPTRRFRAESNASLPAVQEESTPSTFLDDSESVSSDTAPSTQPSTAPKLTIQRPSDQDHPAFRQSALPTPLSYSSRSSNEPSPISEEPRILVENSVERSPEDSPTLGPVSGLSGMVRQHLRSESNVSSIYDGAPQSTGLESRFPSDAYERPIVEGLGPRSNPWISSEHDWALSYYGDSAAPKLKQLEDISSPDMGHAVDSTLPDRSSNDMLDEKDEFANQLADARRRVRERLTSYVESDSSRSASPSRQADLSKDIAAQAPPNPLGLDTLKPKSSRGSLADRSRGIVAGQSKAAQKLGIGASTMSTSPSPNKQSFDSSDIAPVRSTDRNLKEDHRLERHSTSEGDEADSANDKEDESNTHPGLKAFRQARRELQKRKELETLAQRQISNTAPSQDQVEDYQFAVQSPPKREGGQGQRMPSTERKAPPVLYRQRAPSEEASYGMNANSPSVPKNFGERGRSGPDPRGHHRPPLRPKNNNSPNDGQQAPNHHPRPPMLRTPGLPGTDIRRSPIMPPQGYPGRPVPSPGLAPHVLDRSKSAGNLAVHSGRPGGYDTYSGQPSPISPLPPASPFAIGLPSSPAATTAPTSMGPRSRRPSAAQSPGFGPTAGIANGSVKRVVDKREISEPTFVRSTSRVPTVNLPHLYSAPDMSGRSDSRSGSRSRSNSGGGHETAPPVPPINPRRRREAPRPDASFGEASISATQPPFAGQIQSTASLDYVDDHRTGFLASDDEDVGKLDQQRRLRKVNVETSGLGGRILGSQPRDVSPPFIVKGPPASRMVVTSGPKVNHGMGGAGGMF</sequence>
<feature type="region of interest" description="Disordered" evidence="1">
    <location>
        <begin position="199"/>
        <end position="321"/>
    </location>
</feature>
<feature type="compositionally biased region" description="Low complexity" evidence="1">
    <location>
        <begin position="699"/>
        <end position="708"/>
    </location>
</feature>
<feature type="region of interest" description="Disordered" evidence="1">
    <location>
        <begin position="429"/>
        <end position="604"/>
    </location>
</feature>
<comment type="caution">
    <text evidence="2">The sequence shown here is derived from an EMBL/GenBank/DDBJ whole genome shotgun (WGS) entry which is preliminary data.</text>
</comment>
<feature type="compositionally biased region" description="Pro residues" evidence="1">
    <location>
        <begin position="969"/>
        <end position="984"/>
    </location>
</feature>
<feature type="compositionally biased region" description="Polar residues" evidence="1">
    <location>
        <begin position="447"/>
        <end position="458"/>
    </location>
</feature>
<feature type="compositionally biased region" description="Basic and acidic residues" evidence="1">
    <location>
        <begin position="40"/>
        <end position="49"/>
    </location>
</feature>
<reference evidence="2" key="1">
    <citation type="submission" date="2023-06" db="EMBL/GenBank/DDBJ databases">
        <title>Genome-scale phylogeny and comparative genomics of the fungal order Sordariales.</title>
        <authorList>
            <consortium name="Lawrence Berkeley National Laboratory"/>
            <person name="Hensen N."/>
            <person name="Bonometti L."/>
            <person name="Westerberg I."/>
            <person name="Brannstrom I.O."/>
            <person name="Guillou S."/>
            <person name="Cros-Aarteil S."/>
            <person name="Calhoun S."/>
            <person name="Haridas S."/>
            <person name="Kuo A."/>
            <person name="Mondo S."/>
            <person name="Pangilinan J."/>
            <person name="Riley R."/>
            <person name="LaButti K."/>
            <person name="Andreopoulos B."/>
            <person name="Lipzen A."/>
            <person name="Chen C."/>
            <person name="Yanf M."/>
            <person name="Daum C."/>
            <person name="Ng V."/>
            <person name="Clum A."/>
            <person name="Steindorff A."/>
            <person name="Ohm R."/>
            <person name="Martin F."/>
            <person name="Silar P."/>
            <person name="Natvig D."/>
            <person name="Lalanne C."/>
            <person name="Gautier V."/>
            <person name="Ament-velasquez S.L."/>
            <person name="Kruys A."/>
            <person name="Hutchinson M.I."/>
            <person name="Powell A.J."/>
            <person name="Barry K."/>
            <person name="Miller A.N."/>
            <person name="Grigoriev I.V."/>
            <person name="Debuchy R."/>
            <person name="Gladieux P."/>
            <person name="Thoren M.H."/>
            <person name="Johannesson H."/>
        </authorList>
    </citation>
    <scope>NUCLEOTIDE SEQUENCE</scope>
    <source>
        <strain evidence="2">SMH3391-2</strain>
    </source>
</reference>